<dbReference type="InterPro" id="IPR017517">
    <property type="entry name" value="Maleyloyr_isom"/>
</dbReference>
<reference evidence="1 2" key="1">
    <citation type="submission" date="2021-09" db="EMBL/GenBank/DDBJ databases">
        <title>Whole genome sequence of Nocardioides sp. GBK3QG-3.</title>
        <authorList>
            <person name="Tuo L."/>
        </authorList>
    </citation>
    <scope>NUCLEOTIDE SEQUENCE [LARGE SCALE GENOMIC DNA]</scope>
    <source>
        <strain evidence="1 2">GBK3QG-3</strain>
    </source>
</reference>
<dbReference type="RefSeq" id="WP_224121722.1">
    <property type="nucleotide sequence ID" value="NZ_JAIQZJ010000001.1"/>
</dbReference>
<dbReference type="EMBL" id="JAIQZJ010000001">
    <property type="protein sequence ID" value="MBZ5737369.1"/>
    <property type="molecule type" value="Genomic_DNA"/>
</dbReference>
<proteinExistence type="predicted"/>
<comment type="caution">
    <text evidence="1">The sequence shown here is derived from an EMBL/GenBank/DDBJ whole genome shotgun (WGS) entry which is preliminary data.</text>
</comment>
<dbReference type="SUPFAM" id="SSF109854">
    <property type="entry name" value="DinB/YfiT-like putative metalloenzymes"/>
    <property type="match status" value="1"/>
</dbReference>
<evidence type="ECO:0000313" key="1">
    <source>
        <dbReference type="EMBL" id="MBZ5737369.1"/>
    </source>
</evidence>
<name>A0ABS7U926_9ACTN</name>
<evidence type="ECO:0000313" key="2">
    <source>
        <dbReference type="Proteomes" id="UP000780875"/>
    </source>
</evidence>
<dbReference type="NCBIfam" id="TIGR03083">
    <property type="entry name" value="maleylpyruvate isomerase family mycothiol-dependent enzyme"/>
    <property type="match status" value="1"/>
</dbReference>
<protein>
    <submittedName>
        <fullName evidence="1">TIGR03086 family protein</fullName>
    </submittedName>
</protein>
<dbReference type="InterPro" id="IPR017520">
    <property type="entry name" value="CHP03086"/>
</dbReference>
<keyword evidence="2" id="KW-1185">Reference proteome</keyword>
<accession>A0ABS7U926</accession>
<dbReference type="InterPro" id="IPR034660">
    <property type="entry name" value="DinB/YfiT-like"/>
</dbReference>
<sequence length="175" mass="18518">MDTEVNVLSRAVDQAGDVLDHVHADALADPTPCADWDVAALADHLVAAPGHLLAMMRGDDVDWSAPPPHVAESWGPAFRTAGDDLVHAWHQQEAGQEVSPAAWQVAELAVHTWDLATAIGYPIERLDPEVAEVGLAFMRANLTGDNRGGAFGAEQPVGADADPYTRIAAFAGRTV</sequence>
<gene>
    <name evidence="1" type="ORF">K8U61_04265</name>
</gene>
<dbReference type="NCBIfam" id="TIGR03086">
    <property type="entry name" value="TIGR03086 family metal-binding protein"/>
    <property type="match status" value="1"/>
</dbReference>
<organism evidence="1 2">
    <name type="scientific">Nocardioides mangrovi</name>
    <dbReference type="NCBI Taxonomy" id="2874580"/>
    <lineage>
        <taxon>Bacteria</taxon>
        <taxon>Bacillati</taxon>
        <taxon>Actinomycetota</taxon>
        <taxon>Actinomycetes</taxon>
        <taxon>Propionibacteriales</taxon>
        <taxon>Nocardioidaceae</taxon>
        <taxon>Nocardioides</taxon>
    </lineage>
</organism>
<dbReference type="Proteomes" id="UP000780875">
    <property type="component" value="Unassembled WGS sequence"/>
</dbReference>